<evidence type="ECO:0000256" key="1">
    <source>
        <dbReference type="SAM" id="Coils"/>
    </source>
</evidence>
<name>A0A0F9IXZ6_9ZZZZ</name>
<sequence>MEHVFFADGNPKRIAWVIQTLDSQVEQMREQAEFYLNKVNNEQAKYIAFHVGIFWGIGNFVIKNEDSINVMLDLKSMYEHLANNTEISDSFIQTRSEFIKKLIAQRKLHVKYHLIESNKNPASKLL</sequence>
<accession>A0A0F9IXZ6</accession>
<keyword evidence="1" id="KW-0175">Coiled coil</keyword>
<reference evidence="2" key="1">
    <citation type="journal article" date="2015" name="Nature">
        <title>Complex archaea that bridge the gap between prokaryotes and eukaryotes.</title>
        <authorList>
            <person name="Spang A."/>
            <person name="Saw J.H."/>
            <person name="Jorgensen S.L."/>
            <person name="Zaremba-Niedzwiedzka K."/>
            <person name="Martijn J."/>
            <person name="Lind A.E."/>
            <person name="van Eijk R."/>
            <person name="Schleper C."/>
            <person name="Guy L."/>
            <person name="Ettema T.J."/>
        </authorList>
    </citation>
    <scope>NUCLEOTIDE SEQUENCE</scope>
</reference>
<organism evidence="2">
    <name type="scientific">marine sediment metagenome</name>
    <dbReference type="NCBI Taxonomy" id="412755"/>
    <lineage>
        <taxon>unclassified sequences</taxon>
        <taxon>metagenomes</taxon>
        <taxon>ecological metagenomes</taxon>
    </lineage>
</organism>
<feature type="coiled-coil region" evidence="1">
    <location>
        <begin position="18"/>
        <end position="45"/>
    </location>
</feature>
<gene>
    <name evidence="2" type="ORF">LCGC14_1523950</name>
</gene>
<evidence type="ECO:0000313" key="2">
    <source>
        <dbReference type="EMBL" id="KKM62213.1"/>
    </source>
</evidence>
<protein>
    <submittedName>
        <fullName evidence="2">Uncharacterized protein</fullName>
    </submittedName>
</protein>
<proteinExistence type="predicted"/>
<dbReference type="EMBL" id="LAZR01011344">
    <property type="protein sequence ID" value="KKM62213.1"/>
    <property type="molecule type" value="Genomic_DNA"/>
</dbReference>
<dbReference type="AlphaFoldDB" id="A0A0F9IXZ6"/>
<comment type="caution">
    <text evidence="2">The sequence shown here is derived from an EMBL/GenBank/DDBJ whole genome shotgun (WGS) entry which is preliminary data.</text>
</comment>